<name>A0A1F5ZHC0_9BACT</name>
<dbReference type="Gene3D" id="3.40.50.2300">
    <property type="match status" value="1"/>
</dbReference>
<dbReference type="InterPro" id="IPR050595">
    <property type="entry name" value="Bact_response_regulator"/>
</dbReference>
<dbReference type="PANTHER" id="PTHR44591:SF3">
    <property type="entry name" value="RESPONSE REGULATORY DOMAIN-CONTAINING PROTEIN"/>
    <property type="match status" value="1"/>
</dbReference>
<comment type="caution">
    <text evidence="4">The sequence shown here is derived from an EMBL/GenBank/DDBJ whole genome shotgun (WGS) entry which is preliminary data.</text>
</comment>
<feature type="modified residue" description="4-aspartylphosphate" evidence="2">
    <location>
        <position position="52"/>
    </location>
</feature>
<dbReference type="STRING" id="1798370.A2Z00_04310"/>
<dbReference type="PANTHER" id="PTHR44591">
    <property type="entry name" value="STRESS RESPONSE REGULATOR PROTEIN 1"/>
    <property type="match status" value="1"/>
</dbReference>
<dbReference type="CDD" id="cd00156">
    <property type="entry name" value="REC"/>
    <property type="match status" value="1"/>
</dbReference>
<sequence>MANILIIEDDPYVRRFYERLFRFNKCDVDLAANGAEGIEKAKTLKPHLILLDIMMPEVDGIQVLEKLKKDDTTKDCLVVMLTNLGDDETIKKATELGADGFIVKSNVTDEELIKKVEAYMEMQSSTAPAASS</sequence>
<dbReference type="PROSITE" id="PS50110">
    <property type="entry name" value="RESPONSE_REGULATORY"/>
    <property type="match status" value="1"/>
</dbReference>
<evidence type="ECO:0000256" key="1">
    <source>
        <dbReference type="ARBA" id="ARBA00022553"/>
    </source>
</evidence>
<evidence type="ECO:0000313" key="4">
    <source>
        <dbReference type="EMBL" id="OGG11918.1"/>
    </source>
</evidence>
<dbReference type="GO" id="GO:0000160">
    <property type="term" value="P:phosphorelay signal transduction system"/>
    <property type="evidence" value="ECO:0007669"/>
    <property type="project" value="InterPro"/>
</dbReference>
<dbReference type="EMBL" id="MFIZ01000010">
    <property type="protein sequence ID" value="OGG11918.1"/>
    <property type="molecule type" value="Genomic_DNA"/>
</dbReference>
<dbReference type="SUPFAM" id="SSF52172">
    <property type="entry name" value="CheY-like"/>
    <property type="match status" value="1"/>
</dbReference>
<keyword evidence="1 2" id="KW-0597">Phosphoprotein</keyword>
<proteinExistence type="predicted"/>
<feature type="domain" description="Response regulatory" evidence="3">
    <location>
        <begin position="3"/>
        <end position="119"/>
    </location>
</feature>
<protein>
    <recommendedName>
        <fullName evidence="3">Response regulatory domain-containing protein</fullName>
    </recommendedName>
</protein>
<reference evidence="4 5" key="1">
    <citation type="journal article" date="2016" name="Nat. Commun.">
        <title>Thousands of microbial genomes shed light on interconnected biogeochemical processes in an aquifer system.</title>
        <authorList>
            <person name="Anantharaman K."/>
            <person name="Brown C.T."/>
            <person name="Hug L.A."/>
            <person name="Sharon I."/>
            <person name="Castelle C.J."/>
            <person name="Probst A.J."/>
            <person name="Thomas B.C."/>
            <person name="Singh A."/>
            <person name="Wilkins M.J."/>
            <person name="Karaoz U."/>
            <person name="Brodie E.L."/>
            <person name="Williams K.H."/>
            <person name="Hubbard S.S."/>
            <person name="Banfield J.F."/>
        </authorList>
    </citation>
    <scope>NUCLEOTIDE SEQUENCE [LARGE SCALE GENOMIC DNA]</scope>
</reference>
<dbReference type="InterPro" id="IPR011006">
    <property type="entry name" value="CheY-like_superfamily"/>
</dbReference>
<dbReference type="Pfam" id="PF00072">
    <property type="entry name" value="Response_reg"/>
    <property type="match status" value="1"/>
</dbReference>
<organism evidence="4 5">
    <name type="scientific">Candidatus Gottesmanbacteria bacterium RBG_13_45_10</name>
    <dbReference type="NCBI Taxonomy" id="1798370"/>
    <lineage>
        <taxon>Bacteria</taxon>
        <taxon>Candidatus Gottesmaniibacteriota</taxon>
    </lineage>
</organism>
<dbReference type="Proteomes" id="UP000177268">
    <property type="component" value="Unassembled WGS sequence"/>
</dbReference>
<gene>
    <name evidence="4" type="ORF">A2Z00_04310</name>
</gene>
<evidence type="ECO:0000256" key="2">
    <source>
        <dbReference type="PROSITE-ProRule" id="PRU00169"/>
    </source>
</evidence>
<dbReference type="InterPro" id="IPR001789">
    <property type="entry name" value="Sig_transdc_resp-reg_receiver"/>
</dbReference>
<accession>A0A1F5ZHC0</accession>
<dbReference type="AlphaFoldDB" id="A0A1F5ZHC0"/>
<evidence type="ECO:0000259" key="3">
    <source>
        <dbReference type="PROSITE" id="PS50110"/>
    </source>
</evidence>
<evidence type="ECO:0000313" key="5">
    <source>
        <dbReference type="Proteomes" id="UP000177268"/>
    </source>
</evidence>
<dbReference type="SMART" id="SM00448">
    <property type="entry name" value="REC"/>
    <property type="match status" value="1"/>
</dbReference>